<gene>
    <name evidence="2" type="primary">sirB2</name>
    <name evidence="3" type="ORF">EV682_107161</name>
    <name evidence="2" type="ORF">NCTC11159_03447</name>
</gene>
<evidence type="ECO:0000313" key="4">
    <source>
        <dbReference type="Proteomes" id="UP000255108"/>
    </source>
</evidence>
<accession>A0A377SS95</accession>
<evidence type="ECO:0000313" key="3">
    <source>
        <dbReference type="EMBL" id="TCU85651.1"/>
    </source>
</evidence>
<dbReference type="RefSeq" id="WP_115228642.1">
    <property type="nucleotide sequence ID" value="NZ_CAWOLO010000007.1"/>
</dbReference>
<feature type="transmembrane region" description="Helical" evidence="1">
    <location>
        <begin position="99"/>
        <end position="120"/>
    </location>
</feature>
<dbReference type="Proteomes" id="UP000255108">
    <property type="component" value="Unassembled WGS sequence"/>
</dbReference>
<evidence type="ECO:0000313" key="2">
    <source>
        <dbReference type="EMBL" id="STR44901.1"/>
    </source>
</evidence>
<dbReference type="Pfam" id="PF04247">
    <property type="entry name" value="SirB"/>
    <property type="match status" value="1"/>
</dbReference>
<keyword evidence="5" id="KW-1185">Reference proteome</keyword>
<sequence length="124" mass="13422">MEYLAVKHLHMLFITLSLGLFLLRGGLMLAESPRLQQRFFRIAPHIIDTALLISGISLAMMYPGPKAWLAAKVAGLLLYIILGTIALKRGKTKTIRSGALVASVLAFAYIIGVAFSKSALLGLI</sequence>
<dbReference type="EMBL" id="SMBT01000007">
    <property type="protein sequence ID" value="TCU85651.1"/>
    <property type="molecule type" value="Genomic_DNA"/>
</dbReference>
<dbReference type="GO" id="GO:0005886">
    <property type="term" value="C:plasma membrane"/>
    <property type="evidence" value="ECO:0007669"/>
    <property type="project" value="TreeGrafter"/>
</dbReference>
<feature type="transmembrane region" description="Helical" evidence="1">
    <location>
        <begin position="42"/>
        <end position="62"/>
    </location>
</feature>
<protein>
    <submittedName>
        <fullName evidence="2">Invasion gene expression up-regulator, SirB</fullName>
    </submittedName>
    <submittedName>
        <fullName evidence="3">Membrane protein SirB2</fullName>
    </submittedName>
</protein>
<feature type="transmembrane region" description="Helical" evidence="1">
    <location>
        <begin position="12"/>
        <end position="30"/>
    </location>
</feature>
<keyword evidence="1" id="KW-0812">Transmembrane</keyword>
<name>A0A377SS95_9NEIS</name>
<dbReference type="InterPro" id="IPR007360">
    <property type="entry name" value="SirB"/>
</dbReference>
<dbReference type="PIRSF" id="PIRSF005610">
    <property type="entry name" value="SirB"/>
    <property type="match status" value="1"/>
</dbReference>
<evidence type="ECO:0000313" key="5">
    <source>
        <dbReference type="Proteomes" id="UP000295794"/>
    </source>
</evidence>
<keyword evidence="1" id="KW-1133">Transmembrane helix</keyword>
<keyword evidence="1" id="KW-0472">Membrane</keyword>
<evidence type="ECO:0000256" key="1">
    <source>
        <dbReference type="SAM" id="Phobius"/>
    </source>
</evidence>
<organism evidence="2 4">
    <name type="scientific">Iodobacter fluviatilis</name>
    <dbReference type="NCBI Taxonomy" id="537"/>
    <lineage>
        <taxon>Bacteria</taxon>
        <taxon>Pseudomonadati</taxon>
        <taxon>Pseudomonadota</taxon>
        <taxon>Betaproteobacteria</taxon>
        <taxon>Neisseriales</taxon>
        <taxon>Chitinibacteraceae</taxon>
        <taxon>Iodobacter</taxon>
    </lineage>
</organism>
<reference evidence="2 4" key="1">
    <citation type="submission" date="2018-06" db="EMBL/GenBank/DDBJ databases">
        <authorList>
            <consortium name="Pathogen Informatics"/>
            <person name="Doyle S."/>
        </authorList>
    </citation>
    <scope>NUCLEOTIDE SEQUENCE [LARGE SCALE GENOMIC DNA]</scope>
    <source>
        <strain evidence="2 4">NCTC11159</strain>
    </source>
</reference>
<dbReference type="Proteomes" id="UP000295794">
    <property type="component" value="Unassembled WGS sequence"/>
</dbReference>
<dbReference type="PANTHER" id="PTHR39594">
    <property type="entry name" value="PROTEIN YCHQ"/>
    <property type="match status" value="1"/>
</dbReference>
<proteinExistence type="predicted"/>
<dbReference type="AlphaFoldDB" id="A0A377SS95"/>
<dbReference type="PANTHER" id="PTHR39594:SF1">
    <property type="entry name" value="PROTEIN YCHQ"/>
    <property type="match status" value="1"/>
</dbReference>
<feature type="transmembrane region" description="Helical" evidence="1">
    <location>
        <begin position="68"/>
        <end position="87"/>
    </location>
</feature>
<reference evidence="3 5" key="2">
    <citation type="submission" date="2019-03" db="EMBL/GenBank/DDBJ databases">
        <title>Genomic Encyclopedia of Type Strains, Phase IV (KMG-IV): sequencing the most valuable type-strain genomes for metagenomic binning, comparative biology and taxonomic classification.</title>
        <authorList>
            <person name="Goeker M."/>
        </authorList>
    </citation>
    <scope>NUCLEOTIDE SEQUENCE [LARGE SCALE GENOMIC DNA]</scope>
    <source>
        <strain evidence="3 5">DSM 3764</strain>
    </source>
</reference>
<dbReference type="EMBL" id="UGHR01000003">
    <property type="protein sequence ID" value="STR44901.1"/>
    <property type="molecule type" value="Genomic_DNA"/>
</dbReference>
<dbReference type="OrthoDB" id="5588650at2"/>